<feature type="transmembrane region" description="Helical" evidence="8">
    <location>
        <begin position="364"/>
        <end position="382"/>
    </location>
</feature>
<keyword evidence="11" id="KW-1185">Reference proteome</keyword>
<dbReference type="Proteomes" id="UP000095023">
    <property type="component" value="Unassembled WGS sequence"/>
</dbReference>
<dbReference type="GO" id="GO:0015179">
    <property type="term" value="F:L-amino acid transmembrane transporter activity"/>
    <property type="evidence" value="ECO:0007669"/>
    <property type="project" value="TreeGrafter"/>
</dbReference>
<dbReference type="PANTHER" id="PTHR22950:SF458">
    <property type="entry name" value="SODIUM-COUPLED NEUTRAL AMINO ACID TRANSPORTER 11-RELATED"/>
    <property type="match status" value="1"/>
</dbReference>
<organism evidence="10 11">
    <name type="scientific">Tortispora caseinolytica NRRL Y-17796</name>
    <dbReference type="NCBI Taxonomy" id="767744"/>
    <lineage>
        <taxon>Eukaryota</taxon>
        <taxon>Fungi</taxon>
        <taxon>Dikarya</taxon>
        <taxon>Ascomycota</taxon>
        <taxon>Saccharomycotina</taxon>
        <taxon>Trigonopsidomycetes</taxon>
        <taxon>Trigonopsidales</taxon>
        <taxon>Trigonopsidaceae</taxon>
        <taxon>Tortispora</taxon>
    </lineage>
</organism>
<keyword evidence="4 8" id="KW-0812">Transmembrane</keyword>
<feature type="transmembrane region" description="Helical" evidence="8">
    <location>
        <begin position="139"/>
        <end position="164"/>
    </location>
</feature>
<feature type="transmembrane region" description="Helical" evidence="8">
    <location>
        <begin position="326"/>
        <end position="344"/>
    </location>
</feature>
<evidence type="ECO:0000259" key="9">
    <source>
        <dbReference type="Pfam" id="PF01490"/>
    </source>
</evidence>
<dbReference type="Pfam" id="PF01490">
    <property type="entry name" value="Aa_trans"/>
    <property type="match status" value="1"/>
</dbReference>
<dbReference type="GO" id="GO:0016020">
    <property type="term" value="C:membrane"/>
    <property type="evidence" value="ECO:0007669"/>
    <property type="project" value="UniProtKB-SubCell"/>
</dbReference>
<feature type="transmembrane region" description="Helical" evidence="8">
    <location>
        <begin position="208"/>
        <end position="227"/>
    </location>
</feature>
<dbReference type="EMBL" id="KV453842">
    <property type="protein sequence ID" value="ODV90461.1"/>
    <property type="molecule type" value="Genomic_DNA"/>
</dbReference>
<reference evidence="11" key="1">
    <citation type="submission" date="2016-02" db="EMBL/GenBank/DDBJ databases">
        <title>Comparative genomics of biotechnologically important yeasts.</title>
        <authorList>
            <consortium name="DOE Joint Genome Institute"/>
            <person name="Riley R."/>
            <person name="Haridas S."/>
            <person name="Wolfe K.H."/>
            <person name="Lopes M.R."/>
            <person name="Hittinger C.T."/>
            <person name="Goker M."/>
            <person name="Salamov A."/>
            <person name="Wisecaver J."/>
            <person name="Long T.M."/>
            <person name="Aerts A.L."/>
            <person name="Barry K."/>
            <person name="Choi C."/>
            <person name="Clum A."/>
            <person name="Coughlan A.Y."/>
            <person name="Deshpande S."/>
            <person name="Douglass A.P."/>
            <person name="Hanson S.J."/>
            <person name="Klenk H.-P."/>
            <person name="Labutti K."/>
            <person name="Lapidus A."/>
            <person name="Lindquist E."/>
            <person name="Lipzen A."/>
            <person name="Meier-Kolthoff J.P."/>
            <person name="Ohm R.A."/>
            <person name="Otillar R.P."/>
            <person name="Pangilinan J."/>
            <person name="Peng Y."/>
            <person name="Rokas A."/>
            <person name="Rosa C.A."/>
            <person name="Scheuner C."/>
            <person name="Sibirny A.A."/>
            <person name="Slot J.C."/>
            <person name="Stielow J.B."/>
            <person name="Sun H."/>
            <person name="Kurtzman C.P."/>
            <person name="Blackwell M."/>
            <person name="Jeffries T.W."/>
            <person name="Grigoriev I.V."/>
        </authorList>
    </citation>
    <scope>NUCLEOTIDE SEQUENCE [LARGE SCALE GENOMIC DNA]</scope>
    <source>
        <strain evidence="11">NRRL Y-17796</strain>
    </source>
</reference>
<gene>
    <name evidence="10" type="ORF">CANCADRAFT_57007</name>
</gene>
<comment type="subcellular location">
    <subcellularLocation>
        <location evidence="1">Membrane</location>
        <topology evidence="1">Multi-pass membrane protein</topology>
    </subcellularLocation>
</comment>
<dbReference type="OrthoDB" id="28208at2759"/>
<dbReference type="PANTHER" id="PTHR22950">
    <property type="entry name" value="AMINO ACID TRANSPORTER"/>
    <property type="match status" value="1"/>
</dbReference>
<evidence type="ECO:0000256" key="5">
    <source>
        <dbReference type="ARBA" id="ARBA00022970"/>
    </source>
</evidence>
<evidence type="ECO:0000256" key="1">
    <source>
        <dbReference type="ARBA" id="ARBA00004141"/>
    </source>
</evidence>
<keyword evidence="6 8" id="KW-1133">Transmembrane helix</keyword>
<keyword evidence="5" id="KW-0029">Amino-acid transport</keyword>
<sequence length="457" mass="49332">MTSYAELDKARNDGPSADDIEHTDVIANLNDSDEEPFSSFVIEDKHLAVADDKSSVHMAFMNMANSIIGAGVIGQPYAMRQSGLVAGILIMIALTLIIDWTLRLMIVNAKLSGTSTYQGTVEHCFGRWGRLTISLAQCAFAFGGAAAFAIIMGDTITGVITALFPSLSSVPVLGIFAYRRPVILLFSLGVALPLSLNRHIAKLSQVSMIALMFMTIIVACIIIGSASLPTDLKGSFSLSLWTITPNFMGGISVISFAFVCHHNTLLIYDSLKKPTLDRFFAVTHWSTGFSMIVCMVVALAGFIPFGDKTQGNILNNYPHDSIPINIARFCFGLNMLTTMPLEIFVCREVLLDYFYPGYQYVKKLHVISTVVLVLAAVTVSLATCNLGIVLELIGATAASTLAYILPPMCYIKLSSKPAGSMIHAYCGVAFGVTLLIGSSVQSILKAFSEHHTVVCRP</sequence>
<keyword evidence="3" id="KW-0813">Transport</keyword>
<evidence type="ECO:0000256" key="3">
    <source>
        <dbReference type="ARBA" id="ARBA00022448"/>
    </source>
</evidence>
<evidence type="ECO:0000256" key="8">
    <source>
        <dbReference type="SAM" id="Phobius"/>
    </source>
</evidence>
<accession>A0A1E4TFB1</accession>
<evidence type="ECO:0000256" key="7">
    <source>
        <dbReference type="ARBA" id="ARBA00023136"/>
    </source>
</evidence>
<protein>
    <recommendedName>
        <fullName evidence="9">Amino acid transporter transmembrane domain-containing protein</fullName>
    </recommendedName>
</protein>
<keyword evidence="7 8" id="KW-0472">Membrane</keyword>
<comment type="similarity">
    <text evidence="2">Belongs to the amino acid/polyamine transporter 2 family.</text>
</comment>
<name>A0A1E4TFB1_9ASCO</name>
<evidence type="ECO:0000256" key="4">
    <source>
        <dbReference type="ARBA" id="ARBA00022692"/>
    </source>
</evidence>
<evidence type="ECO:0000313" key="10">
    <source>
        <dbReference type="EMBL" id="ODV90461.1"/>
    </source>
</evidence>
<evidence type="ECO:0000313" key="11">
    <source>
        <dbReference type="Proteomes" id="UP000095023"/>
    </source>
</evidence>
<dbReference type="GO" id="GO:0005783">
    <property type="term" value="C:endoplasmic reticulum"/>
    <property type="evidence" value="ECO:0007669"/>
    <property type="project" value="EnsemblFungi"/>
</dbReference>
<feature type="transmembrane region" description="Helical" evidence="8">
    <location>
        <begin position="422"/>
        <end position="444"/>
    </location>
</feature>
<evidence type="ECO:0000256" key="6">
    <source>
        <dbReference type="ARBA" id="ARBA00022989"/>
    </source>
</evidence>
<dbReference type="AlphaFoldDB" id="A0A1E4TFB1"/>
<feature type="domain" description="Amino acid transporter transmembrane" evidence="9">
    <location>
        <begin position="53"/>
        <end position="443"/>
    </location>
</feature>
<feature type="transmembrane region" description="Helical" evidence="8">
    <location>
        <begin position="388"/>
        <end position="410"/>
    </location>
</feature>
<evidence type="ECO:0000256" key="2">
    <source>
        <dbReference type="ARBA" id="ARBA00008066"/>
    </source>
</evidence>
<dbReference type="InterPro" id="IPR013057">
    <property type="entry name" value="AA_transpt_TM"/>
</dbReference>
<feature type="transmembrane region" description="Helical" evidence="8">
    <location>
        <begin position="280"/>
        <end position="306"/>
    </location>
</feature>
<feature type="transmembrane region" description="Helical" evidence="8">
    <location>
        <begin position="84"/>
        <end position="102"/>
    </location>
</feature>
<feature type="transmembrane region" description="Helical" evidence="8">
    <location>
        <begin position="247"/>
        <end position="268"/>
    </location>
</feature>
<proteinExistence type="inferred from homology"/>